<comment type="caution">
    <text evidence="2">The sequence shown here is derived from an EMBL/GenBank/DDBJ whole genome shotgun (WGS) entry which is preliminary data.</text>
</comment>
<evidence type="ECO:0000256" key="1">
    <source>
        <dbReference type="SAM" id="Phobius"/>
    </source>
</evidence>
<dbReference type="AlphaFoldDB" id="A0A9D2IS25"/>
<proteinExistence type="predicted"/>
<feature type="transmembrane region" description="Helical" evidence="1">
    <location>
        <begin position="192"/>
        <end position="209"/>
    </location>
</feature>
<protein>
    <submittedName>
        <fullName evidence="2">Uncharacterized protein</fullName>
    </submittedName>
</protein>
<accession>A0A9D2IS25</accession>
<evidence type="ECO:0000313" key="3">
    <source>
        <dbReference type="Proteomes" id="UP000824041"/>
    </source>
</evidence>
<name>A0A9D2IS25_9FIRM</name>
<reference evidence="2" key="1">
    <citation type="journal article" date="2021" name="PeerJ">
        <title>Extensive microbial diversity within the chicken gut microbiome revealed by metagenomics and culture.</title>
        <authorList>
            <person name="Gilroy R."/>
            <person name="Ravi A."/>
            <person name="Getino M."/>
            <person name="Pursley I."/>
            <person name="Horton D.L."/>
            <person name="Alikhan N.F."/>
            <person name="Baker D."/>
            <person name="Gharbi K."/>
            <person name="Hall N."/>
            <person name="Watson M."/>
            <person name="Adriaenssens E.M."/>
            <person name="Foster-Nyarko E."/>
            <person name="Jarju S."/>
            <person name="Secka A."/>
            <person name="Antonio M."/>
            <person name="Oren A."/>
            <person name="Chaudhuri R.R."/>
            <person name="La Ragione R."/>
            <person name="Hildebrand F."/>
            <person name="Pallen M.J."/>
        </authorList>
    </citation>
    <scope>NUCLEOTIDE SEQUENCE</scope>
    <source>
        <strain evidence="2">14324</strain>
    </source>
</reference>
<keyword evidence="1" id="KW-0472">Membrane</keyword>
<feature type="transmembrane region" description="Helical" evidence="1">
    <location>
        <begin position="144"/>
        <end position="162"/>
    </location>
</feature>
<gene>
    <name evidence="2" type="ORF">IAA21_00910</name>
</gene>
<feature type="transmembrane region" description="Helical" evidence="1">
    <location>
        <begin position="419"/>
        <end position="439"/>
    </location>
</feature>
<feature type="transmembrane region" description="Helical" evidence="1">
    <location>
        <begin position="119"/>
        <end position="138"/>
    </location>
</feature>
<feature type="transmembrane region" description="Helical" evidence="1">
    <location>
        <begin position="221"/>
        <end position="241"/>
    </location>
</feature>
<feature type="transmembrane region" description="Helical" evidence="1">
    <location>
        <begin position="247"/>
        <end position="265"/>
    </location>
</feature>
<feature type="transmembrane region" description="Helical" evidence="1">
    <location>
        <begin position="385"/>
        <end position="407"/>
    </location>
</feature>
<organism evidence="2 3">
    <name type="scientific">Candidatus Blautia faecigallinarum</name>
    <dbReference type="NCBI Taxonomy" id="2838488"/>
    <lineage>
        <taxon>Bacteria</taxon>
        <taxon>Bacillati</taxon>
        <taxon>Bacillota</taxon>
        <taxon>Clostridia</taxon>
        <taxon>Lachnospirales</taxon>
        <taxon>Lachnospiraceae</taxon>
        <taxon>Blautia</taxon>
    </lineage>
</organism>
<feature type="transmembrane region" description="Helical" evidence="1">
    <location>
        <begin position="12"/>
        <end position="32"/>
    </location>
</feature>
<keyword evidence="1" id="KW-1133">Transmembrane helix</keyword>
<dbReference type="Proteomes" id="UP000824041">
    <property type="component" value="Unassembled WGS sequence"/>
</dbReference>
<dbReference type="EMBL" id="DXBU01000013">
    <property type="protein sequence ID" value="HIZ21343.1"/>
    <property type="molecule type" value="Genomic_DNA"/>
</dbReference>
<feature type="transmembrane region" description="Helical" evidence="1">
    <location>
        <begin position="338"/>
        <end position="359"/>
    </location>
</feature>
<reference evidence="2" key="2">
    <citation type="submission" date="2021-04" db="EMBL/GenBank/DDBJ databases">
        <authorList>
            <person name="Gilroy R."/>
        </authorList>
    </citation>
    <scope>NUCLEOTIDE SEQUENCE</scope>
    <source>
        <strain evidence="2">14324</strain>
    </source>
</reference>
<sequence>MNIKNVFSRVLWIILGGIMLVQIVSGICWMAANFTNIPVFGDSTEYFNLSQTLQVDEYRPILYPLLIRIAVKLCAWLPFQYQTLLYIGQTGLSLLCIVYLTWQLCSIFAPALKKERRSLFIAGVIFVSLYILCIPMITFMNLTVLTDSIATSMLLSAIGALVRIFHSKTPFGGDFLVVLFSMVIEYTVRADRLYTCTLFLFITLTVYVVKNRRNAFFRRAAALSLSVVLFSAGIAGGINKATQQPGLYGRIPTTLGFVLLDRIVWPNMVENYRDFPAEIQKLITREEAKTFDSHNNNVMYQMAPLLRERAGEERAEEIYKEMAGIVFRNHPAKVIMDIAEDILCVVFTPVSAFLSMYGLADTADDWNLHCVSQNSVRLSNFYYQFYLYTFIILFILSVLLFLSAVILKKKRGRGRPGAVFRLLAPGFLLCVIIALWFSVGDGAPPNDRYALLHYVIWTFWVLGTMYDRLRPARS</sequence>
<feature type="transmembrane region" description="Helical" evidence="1">
    <location>
        <begin position="451"/>
        <end position="469"/>
    </location>
</feature>
<feature type="transmembrane region" description="Helical" evidence="1">
    <location>
        <begin position="169"/>
        <end position="186"/>
    </location>
</feature>
<keyword evidence="1" id="KW-0812">Transmembrane</keyword>
<feature type="transmembrane region" description="Helical" evidence="1">
    <location>
        <begin position="86"/>
        <end position="112"/>
    </location>
</feature>
<evidence type="ECO:0000313" key="2">
    <source>
        <dbReference type="EMBL" id="HIZ21343.1"/>
    </source>
</evidence>